<name>A0ABP2BQC2_9HYPH</name>
<comment type="caution">
    <text evidence="1">The sequence shown here is derived from an EMBL/GenBank/DDBJ whole genome shotgun (WGS) entry which is preliminary data.</text>
</comment>
<dbReference type="Proteomes" id="UP000191812">
    <property type="component" value="Unassembled WGS sequence"/>
</dbReference>
<dbReference type="EMBL" id="FBWH01000045">
    <property type="protein sequence ID" value="CUX60060.1"/>
    <property type="molecule type" value="Genomic_DNA"/>
</dbReference>
<proteinExistence type="predicted"/>
<organism evidence="1 2">
    <name type="scientific">Agrobacterium genomosp. 13 str. CFBP 6927</name>
    <dbReference type="NCBI Taxonomy" id="1183428"/>
    <lineage>
        <taxon>Bacteria</taxon>
        <taxon>Pseudomonadati</taxon>
        <taxon>Pseudomonadota</taxon>
        <taxon>Alphaproteobacteria</taxon>
        <taxon>Hyphomicrobiales</taxon>
        <taxon>Rhizobiaceae</taxon>
        <taxon>Rhizobium/Agrobacterium group</taxon>
        <taxon>Agrobacterium</taxon>
        <taxon>Agrobacterium tumefaciens complex</taxon>
    </lineage>
</organism>
<accession>A0ABP2BQC2</accession>
<evidence type="ECO:0000313" key="2">
    <source>
        <dbReference type="Proteomes" id="UP000191812"/>
    </source>
</evidence>
<reference evidence="1 2" key="1">
    <citation type="submission" date="2016-01" db="EMBL/GenBank/DDBJ databases">
        <authorList>
            <person name="Regsiter A."/>
            <person name="william w."/>
        </authorList>
    </citation>
    <scope>NUCLEOTIDE SEQUENCE [LARGE SCALE GENOMIC DNA]</scope>
    <source>
        <strain evidence="1 2">CFBP 6927</strain>
    </source>
</reference>
<protein>
    <submittedName>
        <fullName evidence="1">Uncharacterized protein</fullName>
    </submittedName>
</protein>
<keyword evidence="2" id="KW-1185">Reference proteome</keyword>
<evidence type="ECO:0000313" key="1">
    <source>
        <dbReference type="EMBL" id="CUX60060.1"/>
    </source>
</evidence>
<gene>
    <name evidence="1" type="ORF">AGR13a_Lc60064</name>
</gene>
<sequence length="73" mass="8255">MTSPTRPVWPSTRNMCRTGRCGRMSSSSSRPSPLCACRAAATKTNIEFGFIDLRFDTHPDRDPKSGLRVRHWC</sequence>